<accession>A0A0S1SUC3</accession>
<reference evidence="4" key="1">
    <citation type="submission" date="2015-10" db="EMBL/GenBank/DDBJ databases">
        <title>Analysis of five complete genome sequences for members of the class Peribacteria in the recently recognized Peregrinibacteria bacterial phylum.</title>
        <authorList>
            <person name="Anantharaman K."/>
            <person name="Brown C.T."/>
            <person name="Burstein D."/>
            <person name="Castelle C.J."/>
            <person name="Probst A.J."/>
            <person name="Thomas B.C."/>
            <person name="Williams K.H."/>
            <person name="Banfield J.F."/>
        </authorList>
    </citation>
    <scope>NUCLEOTIDE SEQUENCE [LARGE SCALE GENOMIC DNA]</scope>
</reference>
<evidence type="ECO:0000256" key="1">
    <source>
        <dbReference type="ARBA" id="ARBA00022676"/>
    </source>
</evidence>
<dbReference type="PATRIC" id="fig|1735161.3.peg.826"/>
<reference evidence="3 4" key="2">
    <citation type="journal article" date="2016" name="PeerJ">
        <title>Analysis of five complete genome sequences for members of the class Peribacteria in the recently recognized Peregrinibacteria bacterial phylum.</title>
        <authorList>
            <person name="Anantharaman K."/>
            <person name="Brown C.T."/>
            <person name="Burstein D."/>
            <person name="Castelle C.J."/>
            <person name="Probst A.J."/>
            <person name="Thomas B.C."/>
            <person name="Williams K.H."/>
            <person name="Banfield J.F."/>
        </authorList>
    </citation>
    <scope>NUCLEOTIDE SEQUENCE [LARGE SCALE GENOMIC DNA]</scope>
    <source>
        <strain evidence="3">RIFOXYD1_FULL_PER-ii_59_16</strain>
    </source>
</reference>
<dbReference type="InterPro" id="IPR004629">
    <property type="entry name" value="WecG_TagA_CpsF"/>
</dbReference>
<evidence type="ECO:0000256" key="2">
    <source>
        <dbReference type="ARBA" id="ARBA00022679"/>
    </source>
</evidence>
<organism evidence="3 4">
    <name type="scientific">Candidatus Peribacter riflensis</name>
    <dbReference type="NCBI Taxonomy" id="1735162"/>
    <lineage>
        <taxon>Bacteria</taxon>
        <taxon>Candidatus Peregrinibacteriota</taxon>
        <taxon>Candidatus Peribacteria</taxon>
        <taxon>Candidatus Peribacterales</taxon>
        <taxon>Candidatus Peribacteraceae</taxon>
        <taxon>Candidatus Peribacter</taxon>
    </lineage>
</organism>
<dbReference type="PANTHER" id="PTHR34136">
    <property type="match status" value="1"/>
</dbReference>
<dbReference type="Proteomes" id="UP000069135">
    <property type="component" value="Chromosome"/>
</dbReference>
<accession>A0A0S1SN99</accession>
<accession>A0A0S1SVY6</accession>
<accession>A0A0S1SHS4</accession>
<proteinExistence type="predicted"/>
<keyword evidence="1" id="KW-0328">Glycosyltransferase</keyword>
<sequence length="247" mass="27163">MRPRVSLLGVPLDPVTRTEAVMIIRGFLREGIQRHVMTPNNEMLVEAVHNVPFQELLNRSDLNIPDSTGLLKMARLTGQSLPERVTGVDTVTSLCRELTEETPVFLLGAKPGVAEAAAATLMRQNARLKIVGCFAGSPKEEDAPGIVNMICAAAPHLLFVAFGAPAQDLWIAKHLKDLPSVHVAMGVGGTFDFLAGVRKRAPIGMQRLGLEWLWRLLKEPKRIGRIWEAVVVFPLLVLRYGKDVPQK</sequence>
<dbReference type="Pfam" id="PF03808">
    <property type="entry name" value="Glyco_tran_WecG"/>
    <property type="match status" value="1"/>
</dbReference>
<evidence type="ECO:0000313" key="4">
    <source>
        <dbReference type="Proteomes" id="UP000069135"/>
    </source>
</evidence>
<dbReference type="STRING" id="1735162.PeribacterB2_0848"/>
<gene>
    <name evidence="3" type="ORF">PeribacterD1_0846</name>
</gene>
<dbReference type="NCBIfam" id="TIGR00696">
    <property type="entry name" value="wecG_tagA_cpsF"/>
    <property type="match status" value="1"/>
</dbReference>
<dbReference type="AlphaFoldDB" id="A0A0S1SVY6"/>
<name>A0A0S1SVY6_9BACT</name>
<evidence type="ECO:0000313" key="3">
    <source>
        <dbReference type="EMBL" id="ALM13515.1"/>
    </source>
</evidence>
<dbReference type="CDD" id="cd06533">
    <property type="entry name" value="Glyco_transf_WecG_TagA"/>
    <property type="match status" value="1"/>
</dbReference>
<dbReference type="EMBL" id="CP013065">
    <property type="protein sequence ID" value="ALM13515.1"/>
    <property type="molecule type" value="Genomic_DNA"/>
</dbReference>
<protein>
    <submittedName>
        <fullName evidence="3">WecB/TagA/CpsF family glycosyl transferase N-acetylglucosaminyldiphosphoundecaprenol</fullName>
    </submittedName>
</protein>
<dbReference type="PANTHER" id="PTHR34136:SF1">
    <property type="entry name" value="UDP-N-ACETYL-D-MANNOSAMINURONIC ACID TRANSFERASE"/>
    <property type="match status" value="1"/>
</dbReference>
<keyword evidence="2 3" id="KW-0808">Transferase</keyword>
<dbReference type="GO" id="GO:0016758">
    <property type="term" value="F:hexosyltransferase activity"/>
    <property type="evidence" value="ECO:0007669"/>
    <property type="project" value="TreeGrafter"/>
</dbReference>
<accession>A0A0S1SPL4</accession>
<dbReference type="KEGG" id="prf:PeribacterA2_0846"/>